<accession>A0A146JY50</accession>
<proteinExistence type="predicted"/>
<name>A0A146JY50_9EUKA</name>
<dbReference type="AlphaFoldDB" id="A0A146JY50"/>
<dbReference type="EMBL" id="GDID01006984">
    <property type="protein sequence ID" value="JAP89622.1"/>
    <property type="molecule type" value="Transcribed_RNA"/>
</dbReference>
<protein>
    <submittedName>
        <fullName evidence="2">Uncharacterized protein</fullName>
    </submittedName>
</protein>
<reference evidence="2" key="1">
    <citation type="submission" date="2015-07" db="EMBL/GenBank/DDBJ databases">
        <title>Adaptation to a free-living lifestyle via gene acquisitions in the diplomonad Trepomonas sp. PC1.</title>
        <authorList>
            <person name="Xu F."/>
            <person name="Jerlstrom-Hultqvist J."/>
            <person name="Kolisko M."/>
            <person name="Simpson A.G.B."/>
            <person name="Roger A.J."/>
            <person name="Svard S.G."/>
            <person name="Andersson J.O."/>
        </authorList>
    </citation>
    <scope>NUCLEOTIDE SEQUENCE</scope>
    <source>
        <strain evidence="2">PC1</strain>
    </source>
</reference>
<sequence length="456" mass="52906">LSTIEQLCTLSGKGPALLFIYKTDKGKFDTNEPFLKFNDQKHENVHVVYNKALDKTEKQIKEFLDKFGQKVTKHQQSFTVIEPLLVIEEALQNPFILSALAAETDTFLNEAKKCQIFHFICDEPVNCKTKVSLDGQIYFKSEKTPLTTNTRDKIYKDVIDFASFDTTQMIFVEYFFDNYSIQFLHPIIRDLKNVNMDIAELNQIPIQEQIQKLLHQPADVIARTQLSLGGQPDSLSKLLYQTFVERTRALVSACCLSSAIENDALFNNLVQCCKIFNCPYIKQKNTKQELAFQMIALRTSMRELCACRIDTQDASTQIEQTQNQADDGQLSIDMMLTMSQQVDNLSQTRNQSMKSSPKLVKLQQELADLQIFFKKMQSKNDPAINEIMKLQEENYELEVENEKILWEILQVQQNKLAVNEKIRDLEMKFELFFYKNPDIQNKITRVRKQLAKHKKE</sequence>
<evidence type="ECO:0000256" key="1">
    <source>
        <dbReference type="SAM" id="Coils"/>
    </source>
</evidence>
<evidence type="ECO:0000313" key="2">
    <source>
        <dbReference type="EMBL" id="JAP89622.1"/>
    </source>
</evidence>
<feature type="coiled-coil region" evidence="1">
    <location>
        <begin position="408"/>
        <end position="456"/>
    </location>
</feature>
<keyword evidence="1" id="KW-0175">Coiled coil</keyword>
<organism evidence="2">
    <name type="scientific">Trepomonas sp. PC1</name>
    <dbReference type="NCBI Taxonomy" id="1076344"/>
    <lineage>
        <taxon>Eukaryota</taxon>
        <taxon>Metamonada</taxon>
        <taxon>Diplomonadida</taxon>
        <taxon>Hexamitidae</taxon>
        <taxon>Hexamitinae</taxon>
        <taxon>Trepomonas</taxon>
    </lineage>
</organism>
<gene>
    <name evidence="2" type="ORF">TPC1_30883</name>
</gene>
<feature type="non-terminal residue" evidence="2">
    <location>
        <position position="1"/>
    </location>
</feature>